<feature type="region of interest" description="Disordered" evidence="1">
    <location>
        <begin position="1"/>
        <end position="45"/>
    </location>
</feature>
<dbReference type="OrthoDB" id="2381959at2759"/>
<name>I1C6F3_RHIO9</name>
<proteinExistence type="predicted"/>
<dbReference type="GeneID" id="93615709"/>
<gene>
    <name evidence="2" type="ORF">RO3G_08738</name>
</gene>
<evidence type="ECO:0000313" key="3">
    <source>
        <dbReference type="Proteomes" id="UP000009138"/>
    </source>
</evidence>
<keyword evidence="3" id="KW-1185">Reference proteome</keyword>
<evidence type="ECO:0000313" key="2">
    <source>
        <dbReference type="EMBL" id="EIE84033.1"/>
    </source>
</evidence>
<dbReference type="VEuPathDB" id="FungiDB:RO3G_08738"/>
<dbReference type="Proteomes" id="UP000009138">
    <property type="component" value="Unassembled WGS sequence"/>
</dbReference>
<reference evidence="2 3" key="1">
    <citation type="journal article" date="2009" name="PLoS Genet.">
        <title>Genomic analysis of the basal lineage fungus Rhizopus oryzae reveals a whole-genome duplication.</title>
        <authorList>
            <person name="Ma L.-J."/>
            <person name="Ibrahim A.S."/>
            <person name="Skory C."/>
            <person name="Grabherr M.G."/>
            <person name="Burger G."/>
            <person name="Butler M."/>
            <person name="Elias M."/>
            <person name="Idnurm A."/>
            <person name="Lang B.F."/>
            <person name="Sone T."/>
            <person name="Abe A."/>
            <person name="Calvo S.E."/>
            <person name="Corrochano L.M."/>
            <person name="Engels R."/>
            <person name="Fu J."/>
            <person name="Hansberg W."/>
            <person name="Kim J.-M."/>
            <person name="Kodira C.D."/>
            <person name="Koehrsen M.J."/>
            <person name="Liu B."/>
            <person name="Miranda-Saavedra D."/>
            <person name="O'Leary S."/>
            <person name="Ortiz-Castellanos L."/>
            <person name="Poulter R."/>
            <person name="Rodriguez-Romero J."/>
            <person name="Ruiz-Herrera J."/>
            <person name="Shen Y.-Q."/>
            <person name="Zeng Q."/>
            <person name="Galagan J."/>
            <person name="Birren B.W."/>
            <person name="Cuomo C.A."/>
            <person name="Wickes B.L."/>
        </authorList>
    </citation>
    <scope>NUCLEOTIDE SEQUENCE [LARGE SCALE GENOMIC DNA]</scope>
    <source>
        <strain evidence="3">RA 99-880 / ATCC MYA-4621 / FGSC 9543 / NRRL 43880</strain>
    </source>
</reference>
<protein>
    <submittedName>
        <fullName evidence="2">Uncharacterized protein</fullName>
    </submittedName>
</protein>
<organism evidence="2 3">
    <name type="scientific">Rhizopus delemar (strain RA 99-880 / ATCC MYA-4621 / FGSC 9543 / NRRL 43880)</name>
    <name type="common">Mucormycosis agent</name>
    <name type="synonym">Rhizopus arrhizus var. delemar</name>
    <dbReference type="NCBI Taxonomy" id="246409"/>
    <lineage>
        <taxon>Eukaryota</taxon>
        <taxon>Fungi</taxon>
        <taxon>Fungi incertae sedis</taxon>
        <taxon>Mucoromycota</taxon>
        <taxon>Mucoromycotina</taxon>
        <taxon>Mucoromycetes</taxon>
        <taxon>Mucorales</taxon>
        <taxon>Mucorineae</taxon>
        <taxon>Rhizopodaceae</taxon>
        <taxon>Rhizopus</taxon>
    </lineage>
</organism>
<dbReference type="InParanoid" id="I1C6F3"/>
<sequence>MDKEDFQIPRLGSKRKSYEREEQENDKQRPYERKEEEKEDKSRERRKEFMLAWLSSFPEDTWDEVLERKNDVLSKHSFNEKVAKPKPFAPVILKLTNTTELGSSLPDTRLFKFPLNPKIMNNPTSIM</sequence>
<feature type="compositionally biased region" description="Basic and acidic residues" evidence="1">
    <location>
        <begin position="16"/>
        <end position="45"/>
    </location>
</feature>
<dbReference type="EMBL" id="CH476737">
    <property type="protein sequence ID" value="EIE84033.1"/>
    <property type="molecule type" value="Genomic_DNA"/>
</dbReference>
<evidence type="ECO:0000256" key="1">
    <source>
        <dbReference type="SAM" id="MobiDB-lite"/>
    </source>
</evidence>
<accession>I1C6F3</accession>
<dbReference type="RefSeq" id="XP_067519429.1">
    <property type="nucleotide sequence ID" value="XM_067663328.1"/>
</dbReference>
<dbReference type="AlphaFoldDB" id="I1C6F3"/>